<organism evidence="14 15">
    <name type="scientific">Actinocrispum wychmicini</name>
    <dbReference type="NCBI Taxonomy" id="1213861"/>
    <lineage>
        <taxon>Bacteria</taxon>
        <taxon>Bacillati</taxon>
        <taxon>Actinomycetota</taxon>
        <taxon>Actinomycetes</taxon>
        <taxon>Pseudonocardiales</taxon>
        <taxon>Pseudonocardiaceae</taxon>
        <taxon>Actinocrispum</taxon>
    </lineage>
</organism>
<evidence type="ECO:0000256" key="10">
    <source>
        <dbReference type="ARBA" id="ARBA00048988"/>
    </source>
</evidence>
<evidence type="ECO:0000256" key="6">
    <source>
        <dbReference type="ARBA" id="ARBA00023125"/>
    </source>
</evidence>
<protein>
    <recommendedName>
        <fullName evidence="9">DNA 3'-5' helicase</fullName>
        <ecNumber evidence="9">5.6.2.4</ecNumber>
    </recommendedName>
</protein>
<keyword evidence="6" id="KW-0238">DNA-binding</keyword>
<dbReference type="InterPro" id="IPR014017">
    <property type="entry name" value="DNA_helicase_UvrD-like_C"/>
</dbReference>
<feature type="binding site" evidence="11">
    <location>
        <begin position="486"/>
        <end position="493"/>
    </location>
    <ligand>
        <name>ATP</name>
        <dbReference type="ChEBI" id="CHEBI:30616"/>
    </ligand>
</feature>
<evidence type="ECO:0000313" key="14">
    <source>
        <dbReference type="EMBL" id="TCO65886.1"/>
    </source>
</evidence>
<feature type="domain" description="UvrD-like helicase C-terminal" evidence="13">
    <location>
        <begin position="739"/>
        <end position="1023"/>
    </location>
</feature>
<comment type="caution">
    <text evidence="14">The sequence shown here is derived from an EMBL/GenBank/DDBJ whole genome shotgun (WGS) entry which is preliminary data.</text>
</comment>
<dbReference type="PROSITE" id="PS51198">
    <property type="entry name" value="UVRD_HELICASE_ATP_BIND"/>
    <property type="match status" value="1"/>
</dbReference>
<dbReference type="GO" id="GO:0016887">
    <property type="term" value="F:ATP hydrolysis activity"/>
    <property type="evidence" value="ECO:0007669"/>
    <property type="project" value="RHEA"/>
</dbReference>
<evidence type="ECO:0000256" key="9">
    <source>
        <dbReference type="ARBA" id="ARBA00034808"/>
    </source>
</evidence>
<dbReference type="AlphaFoldDB" id="A0A4R2K7E0"/>
<dbReference type="SUPFAM" id="SSF52540">
    <property type="entry name" value="P-loop containing nucleoside triphosphate hydrolases"/>
    <property type="match status" value="1"/>
</dbReference>
<dbReference type="EMBL" id="SLWS01000001">
    <property type="protein sequence ID" value="TCO65886.1"/>
    <property type="molecule type" value="Genomic_DNA"/>
</dbReference>
<dbReference type="InterPro" id="IPR014016">
    <property type="entry name" value="UvrD-like_ATP-bd"/>
</dbReference>
<comment type="catalytic activity">
    <reaction evidence="8">
        <text>Couples ATP hydrolysis with the unwinding of duplex DNA by translocating in the 3'-5' direction.</text>
        <dbReference type="EC" id="5.6.2.4"/>
    </reaction>
</comment>
<dbReference type="GO" id="GO:0043138">
    <property type="term" value="F:3'-5' DNA helicase activity"/>
    <property type="evidence" value="ECO:0007669"/>
    <property type="project" value="UniProtKB-EC"/>
</dbReference>
<dbReference type="GO" id="GO:0003677">
    <property type="term" value="F:DNA binding"/>
    <property type="evidence" value="ECO:0007669"/>
    <property type="project" value="UniProtKB-KW"/>
</dbReference>
<dbReference type="Gene3D" id="3.20.20.140">
    <property type="entry name" value="Metal-dependent hydrolases"/>
    <property type="match status" value="1"/>
</dbReference>
<comment type="similarity">
    <text evidence="1">Belongs to the helicase family. UvrD subfamily.</text>
</comment>
<dbReference type="CDD" id="cd19067">
    <property type="entry name" value="PfuEndoQ-like"/>
    <property type="match status" value="1"/>
</dbReference>
<name>A0A4R2K7E0_9PSEU</name>
<sequence length="1023" mass="112496">MRYYADLHVHSKYSRACSRDCDVENLAWWARRKGITVLGTGDFTHPAWARELRETLQPAEPGLFKLRDDVDAEVLRKLPPTCHGEVRFVLEVEISTIYKRDDRTRKVHHLCYVPSFEAADKFTAALAKIGNLGSDGRPILGLDSRDLLEITLESGEGSYLVPAHVWTPWFAVLGSKSGFDAVADCYVDLADEVFAVETGLSSDPSMNWRVSRLDSYTLVSNSDAHSPPILGRNATVFDTELSYFALRDALRDGPGYVGTVDMFPEEGKYFLDGHRKCDVRMEPADTRKHNLLCPECRKPLTVGVLHRIEELADRDSGVRPANAGSTWSIVPLPEIVGEILKVGPKSKAVASAVTELVGTLGPELPMLLEVPLDEIKAARTPLVHEAITRLRAGQVRCDPGFDGEYGTISVFAPGETAAPTMDTPGLFDMPAVDEVVVPRRVVQPSTVDEPIEEPVVAPVPGALLDGLDPDQRAAASVVEGQLLIVAGPGTGKTRTLTHRIAHLVIDHGVDPGSVLAITFTRRAAEEMRERLAALVDGDVNVATFHQFGLQVLREQHAVLGLAPDFAVADEPTRIAVLREILGDSSVRKALQDISRVKRMFAARLAASAAGELPIGDEIDGDLIGLVERYDKAMHSRDLVDFDDLLAMPVTLLSRQIDLVEHYRARYKWICVDEYQDVDELQYRLLQELTPPTGNLCAIGDPDQAIYSFRGADVGFFLRFQRDFPTARTVQLTRNYRSSPVIVAGAVAAVRPATLVPDRELQAMRPATDDRIGIHPAADEEAEAQFVVQTIEELLGGSSFHARDSGRVAGDGVQGGLSFDDIAVLYRTAAQARPVMEALSREGLPFQKRSHSPLAGHPGVQELVKHFVVAQDATPALLRRAAQQVPEEFADTVQDALELLQPLALRHSPESFLAELSLGAEVDTWDPRANRISLLTLHAAKGLEFPVVFIIGCADGLLPMQWAEEPDEERRLFFVGISRAQNHLYLSHAQRRGAPSPFLRSLDDSLVERLAGRTSRRSRQLRLL</sequence>
<keyword evidence="4 11" id="KW-0347">Helicase</keyword>
<evidence type="ECO:0000256" key="8">
    <source>
        <dbReference type="ARBA" id="ARBA00034617"/>
    </source>
</evidence>
<evidence type="ECO:0000256" key="1">
    <source>
        <dbReference type="ARBA" id="ARBA00009922"/>
    </source>
</evidence>
<dbReference type="PROSITE" id="PS51217">
    <property type="entry name" value="UVRD_HELICASE_CTER"/>
    <property type="match status" value="1"/>
</dbReference>
<dbReference type="InterPro" id="IPR013986">
    <property type="entry name" value="DExx_box_DNA_helicase_dom_sf"/>
</dbReference>
<dbReference type="PANTHER" id="PTHR11070:SF2">
    <property type="entry name" value="ATP-DEPENDENT DNA HELICASE SRS2"/>
    <property type="match status" value="1"/>
</dbReference>
<evidence type="ECO:0000256" key="4">
    <source>
        <dbReference type="ARBA" id="ARBA00022806"/>
    </source>
</evidence>
<accession>A0A4R2K7E0</accession>
<evidence type="ECO:0000259" key="12">
    <source>
        <dbReference type="PROSITE" id="PS51198"/>
    </source>
</evidence>
<dbReference type="InterPro" id="IPR027417">
    <property type="entry name" value="P-loop_NTPase"/>
</dbReference>
<evidence type="ECO:0000256" key="7">
    <source>
        <dbReference type="ARBA" id="ARBA00023235"/>
    </source>
</evidence>
<dbReference type="Proteomes" id="UP000295680">
    <property type="component" value="Unassembled WGS sequence"/>
</dbReference>
<dbReference type="SUPFAM" id="SSF89550">
    <property type="entry name" value="PHP domain-like"/>
    <property type="match status" value="1"/>
</dbReference>
<dbReference type="Pfam" id="PF00580">
    <property type="entry name" value="UvrD-helicase"/>
    <property type="match status" value="1"/>
</dbReference>
<dbReference type="PANTHER" id="PTHR11070">
    <property type="entry name" value="UVRD / RECB / PCRA DNA HELICASE FAMILY MEMBER"/>
    <property type="match status" value="1"/>
</dbReference>
<keyword evidence="3 11" id="KW-0378">Hydrolase</keyword>
<evidence type="ECO:0000256" key="11">
    <source>
        <dbReference type="PROSITE-ProRule" id="PRU00560"/>
    </source>
</evidence>
<dbReference type="Gene3D" id="3.40.50.300">
    <property type="entry name" value="P-loop containing nucleotide triphosphate hydrolases"/>
    <property type="match status" value="3"/>
</dbReference>
<keyword evidence="2 11" id="KW-0547">Nucleotide-binding</keyword>
<evidence type="ECO:0000259" key="13">
    <source>
        <dbReference type="PROSITE" id="PS51217"/>
    </source>
</evidence>
<dbReference type="EC" id="5.6.2.4" evidence="9"/>
<keyword evidence="5 11" id="KW-0067">ATP-binding</keyword>
<evidence type="ECO:0000256" key="5">
    <source>
        <dbReference type="ARBA" id="ARBA00022840"/>
    </source>
</evidence>
<dbReference type="InterPro" id="IPR016195">
    <property type="entry name" value="Pol/histidinol_Pase-like"/>
</dbReference>
<proteinExistence type="inferred from homology"/>
<dbReference type="GO" id="GO:0000725">
    <property type="term" value="P:recombinational repair"/>
    <property type="evidence" value="ECO:0007669"/>
    <property type="project" value="TreeGrafter"/>
</dbReference>
<dbReference type="Gene3D" id="1.10.10.160">
    <property type="match status" value="1"/>
</dbReference>
<reference evidence="14 15" key="1">
    <citation type="submission" date="2019-03" db="EMBL/GenBank/DDBJ databases">
        <title>Genomic Encyclopedia of Type Strains, Phase IV (KMG-IV): sequencing the most valuable type-strain genomes for metagenomic binning, comparative biology and taxonomic classification.</title>
        <authorList>
            <person name="Goeker M."/>
        </authorList>
    </citation>
    <scope>NUCLEOTIDE SEQUENCE [LARGE SCALE GENOMIC DNA]</scope>
    <source>
        <strain evidence="14 15">DSM 45934</strain>
    </source>
</reference>
<gene>
    <name evidence="14" type="ORF">EV192_1011678</name>
</gene>
<dbReference type="OrthoDB" id="9806690at2"/>
<evidence type="ECO:0000313" key="15">
    <source>
        <dbReference type="Proteomes" id="UP000295680"/>
    </source>
</evidence>
<dbReference type="GO" id="GO:0005829">
    <property type="term" value="C:cytosol"/>
    <property type="evidence" value="ECO:0007669"/>
    <property type="project" value="TreeGrafter"/>
</dbReference>
<dbReference type="CDD" id="cd17932">
    <property type="entry name" value="DEXQc_UvrD"/>
    <property type="match status" value="1"/>
</dbReference>
<evidence type="ECO:0000256" key="3">
    <source>
        <dbReference type="ARBA" id="ARBA00022801"/>
    </source>
</evidence>
<dbReference type="InterPro" id="IPR000212">
    <property type="entry name" value="DNA_helicase_UvrD/REP"/>
</dbReference>
<dbReference type="GO" id="GO:0005524">
    <property type="term" value="F:ATP binding"/>
    <property type="evidence" value="ECO:0007669"/>
    <property type="project" value="UniProtKB-UniRule"/>
</dbReference>
<dbReference type="Pfam" id="PF13361">
    <property type="entry name" value="UvrD_C"/>
    <property type="match status" value="2"/>
</dbReference>
<keyword evidence="7" id="KW-0413">Isomerase</keyword>
<feature type="domain" description="UvrD-like helicase ATP-binding" evidence="12">
    <location>
        <begin position="465"/>
        <end position="738"/>
    </location>
</feature>
<dbReference type="RefSeq" id="WP_132112608.1">
    <property type="nucleotide sequence ID" value="NZ_SLWS01000001.1"/>
</dbReference>
<evidence type="ECO:0000256" key="2">
    <source>
        <dbReference type="ARBA" id="ARBA00022741"/>
    </source>
</evidence>
<dbReference type="Gene3D" id="1.10.486.10">
    <property type="entry name" value="PCRA, domain 4"/>
    <property type="match status" value="1"/>
</dbReference>
<comment type="catalytic activity">
    <reaction evidence="10">
        <text>ATP + H2O = ADP + phosphate + H(+)</text>
        <dbReference type="Rhea" id="RHEA:13065"/>
        <dbReference type="ChEBI" id="CHEBI:15377"/>
        <dbReference type="ChEBI" id="CHEBI:15378"/>
        <dbReference type="ChEBI" id="CHEBI:30616"/>
        <dbReference type="ChEBI" id="CHEBI:43474"/>
        <dbReference type="ChEBI" id="CHEBI:456216"/>
        <dbReference type="EC" id="5.6.2.4"/>
    </reaction>
</comment>
<keyword evidence="15" id="KW-1185">Reference proteome</keyword>
<dbReference type="GO" id="GO:0033202">
    <property type="term" value="C:DNA helicase complex"/>
    <property type="evidence" value="ECO:0007669"/>
    <property type="project" value="TreeGrafter"/>
</dbReference>
<dbReference type="CDD" id="cd18807">
    <property type="entry name" value="SF1_C_UvrD"/>
    <property type="match status" value="1"/>
</dbReference>